<evidence type="ECO:0000256" key="1">
    <source>
        <dbReference type="ARBA" id="ARBA00022741"/>
    </source>
</evidence>
<dbReference type="InterPro" id="IPR027417">
    <property type="entry name" value="P-loop_NTPase"/>
</dbReference>
<dbReference type="PROSITE" id="PS50893">
    <property type="entry name" value="ABC_TRANSPORTER_2"/>
    <property type="match status" value="1"/>
</dbReference>
<evidence type="ECO:0000259" key="3">
    <source>
        <dbReference type="PROSITE" id="PS50893"/>
    </source>
</evidence>
<dbReference type="Gene3D" id="3.40.50.300">
    <property type="entry name" value="P-loop containing nucleotide triphosphate hydrolases"/>
    <property type="match status" value="1"/>
</dbReference>
<dbReference type="EMBL" id="JANIPJ010000001">
    <property type="protein sequence ID" value="MCR2802324.1"/>
    <property type="molecule type" value="Genomic_DNA"/>
</dbReference>
<organism evidence="4 5">
    <name type="scientific">Paenibacillus soyae</name>
    <dbReference type="NCBI Taxonomy" id="2969249"/>
    <lineage>
        <taxon>Bacteria</taxon>
        <taxon>Bacillati</taxon>
        <taxon>Bacillota</taxon>
        <taxon>Bacilli</taxon>
        <taxon>Bacillales</taxon>
        <taxon>Paenibacillaceae</taxon>
        <taxon>Paenibacillus</taxon>
    </lineage>
</organism>
<evidence type="ECO:0000313" key="4">
    <source>
        <dbReference type="EMBL" id="MCR2802324.1"/>
    </source>
</evidence>
<dbReference type="SMART" id="SM00382">
    <property type="entry name" value="AAA"/>
    <property type="match status" value="1"/>
</dbReference>
<keyword evidence="2 4" id="KW-0067">ATP-binding</keyword>
<evidence type="ECO:0000256" key="2">
    <source>
        <dbReference type="ARBA" id="ARBA00022840"/>
    </source>
</evidence>
<comment type="caution">
    <text evidence="4">The sequence shown here is derived from an EMBL/GenBank/DDBJ whole genome shotgun (WGS) entry which is preliminary data.</text>
</comment>
<dbReference type="Pfam" id="PF00005">
    <property type="entry name" value="ABC_tran"/>
    <property type="match status" value="1"/>
</dbReference>
<sequence>MAALLEIEGLGKRIATDEAGGLRTLFHGLSAVIREPASIAVMGASGQGKSTLLRMLACLETIDEGDVRLNGQSFRQSDIREWRMDVSYVAQQAVMLPGTVDFNLRTVSRLHGATYEERLASELMERCGLGGMPGAKQATELSGGEKQRLALVRSLLLRPQVLLLDEVTASLDEENSRYVEELLLERHRSEGTTLIWVTHQPEQAHRVAPVHWTLAGGRITESGVAR</sequence>
<dbReference type="PANTHER" id="PTHR43119:SF1">
    <property type="entry name" value="ABC TRANSPORTER DOMAIN-CONTAINING PROTEIN"/>
    <property type="match status" value="1"/>
</dbReference>
<keyword evidence="1" id="KW-0547">Nucleotide-binding</keyword>
<accession>A0A9X2S6K2</accession>
<dbReference type="InterPro" id="IPR003439">
    <property type="entry name" value="ABC_transporter-like_ATP-bd"/>
</dbReference>
<dbReference type="Proteomes" id="UP001141950">
    <property type="component" value="Unassembled WGS sequence"/>
</dbReference>
<dbReference type="AlphaFoldDB" id="A0A9X2S6K2"/>
<dbReference type="SUPFAM" id="SSF52540">
    <property type="entry name" value="P-loop containing nucleoside triphosphate hydrolases"/>
    <property type="match status" value="1"/>
</dbReference>
<dbReference type="InterPro" id="IPR017871">
    <property type="entry name" value="ABC_transporter-like_CS"/>
</dbReference>
<dbReference type="InterPro" id="IPR003593">
    <property type="entry name" value="AAA+_ATPase"/>
</dbReference>
<dbReference type="GO" id="GO:0005524">
    <property type="term" value="F:ATP binding"/>
    <property type="evidence" value="ECO:0007669"/>
    <property type="project" value="UniProtKB-KW"/>
</dbReference>
<protein>
    <submittedName>
        <fullName evidence="4">ATP-binding cassette domain-containing protein</fullName>
    </submittedName>
</protein>
<dbReference type="PROSITE" id="PS00211">
    <property type="entry name" value="ABC_TRANSPORTER_1"/>
    <property type="match status" value="1"/>
</dbReference>
<evidence type="ECO:0000313" key="5">
    <source>
        <dbReference type="Proteomes" id="UP001141950"/>
    </source>
</evidence>
<reference evidence="4" key="1">
    <citation type="submission" date="2022-08" db="EMBL/GenBank/DDBJ databases">
        <title>The genomic sequence of strain Paenibacillus sp. SCIV0701.</title>
        <authorList>
            <person name="Zhao H."/>
        </authorList>
    </citation>
    <scope>NUCLEOTIDE SEQUENCE</scope>
    <source>
        <strain evidence="4">SCIV0701</strain>
    </source>
</reference>
<gene>
    <name evidence="4" type="ORF">NQZ67_00390</name>
</gene>
<dbReference type="GO" id="GO:0016887">
    <property type="term" value="F:ATP hydrolysis activity"/>
    <property type="evidence" value="ECO:0007669"/>
    <property type="project" value="InterPro"/>
</dbReference>
<keyword evidence="5" id="KW-1185">Reference proteome</keyword>
<dbReference type="PANTHER" id="PTHR43119">
    <property type="entry name" value="ABC TRANSPORT PROTEIN ATP-BINDING COMPONENT-RELATED"/>
    <property type="match status" value="1"/>
</dbReference>
<proteinExistence type="predicted"/>
<feature type="domain" description="ABC transporter" evidence="3">
    <location>
        <begin position="5"/>
        <end position="226"/>
    </location>
</feature>
<dbReference type="RefSeq" id="WP_257441804.1">
    <property type="nucleotide sequence ID" value="NZ_JANIPJ010000001.1"/>
</dbReference>
<name>A0A9X2S6K2_9BACL</name>